<evidence type="ECO:0000313" key="3">
    <source>
        <dbReference type="Proteomes" id="UP000291116"/>
    </source>
</evidence>
<keyword evidence="3" id="KW-1185">Reference proteome</keyword>
<proteinExistence type="predicted"/>
<protein>
    <submittedName>
        <fullName evidence="2">Uncharacterized protein</fullName>
    </submittedName>
</protein>
<sequence length="305" mass="33465">MGTNGTADLERRLSVLESRVGISHRNSSSSALASNIDCVSDRLLKIRGDLERKISSSSTGAAPRSTNNTNTNSNTHISQNEQSWKQIQKMLRELDPGIALTHQQQPLLYKRQQVLASSDELFKDFAELDLILKLLLTGTKIDGTEAQSSLGTAESNANNISSNRNRGGAGGSADASNATKAGQASSSALEKQKQQQDKKKEQELSSQQQRQTQRGEPSSIRLDQVTQAPILTQHMSTTATRPEDQKRMEDLRFKLHDFHNRTTALAQILRRNLECYHTVATAVSEKIVLADEQISMLTAAKKAAA</sequence>
<feature type="compositionally biased region" description="Polar residues" evidence="1">
    <location>
        <begin position="224"/>
        <end position="240"/>
    </location>
</feature>
<evidence type="ECO:0000313" key="2">
    <source>
        <dbReference type="EMBL" id="VEU39229.1"/>
    </source>
</evidence>
<organism evidence="2 3">
    <name type="scientific">Pseudo-nitzschia multistriata</name>
    <dbReference type="NCBI Taxonomy" id="183589"/>
    <lineage>
        <taxon>Eukaryota</taxon>
        <taxon>Sar</taxon>
        <taxon>Stramenopiles</taxon>
        <taxon>Ochrophyta</taxon>
        <taxon>Bacillariophyta</taxon>
        <taxon>Bacillariophyceae</taxon>
        <taxon>Bacillariophycidae</taxon>
        <taxon>Bacillariales</taxon>
        <taxon>Bacillariaceae</taxon>
        <taxon>Pseudo-nitzschia</taxon>
    </lineage>
</organism>
<feature type="compositionally biased region" description="Polar residues" evidence="1">
    <location>
        <begin position="179"/>
        <end position="188"/>
    </location>
</feature>
<reference evidence="2 3" key="1">
    <citation type="submission" date="2019-01" db="EMBL/GenBank/DDBJ databases">
        <authorList>
            <person name="Ferrante I. M."/>
        </authorList>
    </citation>
    <scope>NUCLEOTIDE SEQUENCE [LARGE SCALE GENOMIC DNA]</scope>
    <source>
        <strain evidence="2 3">B856</strain>
    </source>
</reference>
<dbReference type="OrthoDB" id="47257at2759"/>
<gene>
    <name evidence="2" type="ORF">PSNMU_V1.4_AUG-EV-PASAV3_0060730</name>
</gene>
<feature type="compositionally biased region" description="Basic and acidic residues" evidence="1">
    <location>
        <begin position="190"/>
        <end position="203"/>
    </location>
</feature>
<dbReference type="EMBL" id="CAACVS010000212">
    <property type="protein sequence ID" value="VEU39229.1"/>
    <property type="molecule type" value="Genomic_DNA"/>
</dbReference>
<feature type="compositionally biased region" description="Low complexity" evidence="1">
    <location>
        <begin position="204"/>
        <end position="214"/>
    </location>
</feature>
<dbReference type="Proteomes" id="UP000291116">
    <property type="component" value="Unassembled WGS sequence"/>
</dbReference>
<dbReference type="AlphaFoldDB" id="A0A448ZB37"/>
<name>A0A448ZB37_9STRA</name>
<accession>A0A448ZB37</accession>
<feature type="compositionally biased region" description="Low complexity" evidence="1">
    <location>
        <begin position="65"/>
        <end position="75"/>
    </location>
</feature>
<evidence type="ECO:0000256" key="1">
    <source>
        <dbReference type="SAM" id="MobiDB-lite"/>
    </source>
</evidence>
<feature type="compositionally biased region" description="Low complexity" evidence="1">
    <location>
        <begin position="155"/>
        <end position="178"/>
    </location>
</feature>
<feature type="region of interest" description="Disordered" evidence="1">
    <location>
        <begin position="54"/>
        <end position="83"/>
    </location>
</feature>
<feature type="region of interest" description="Disordered" evidence="1">
    <location>
        <begin position="147"/>
        <end position="245"/>
    </location>
</feature>